<dbReference type="EMBL" id="GGEC01006799">
    <property type="protein sequence ID" value="MBW87282.1"/>
    <property type="molecule type" value="Transcribed_RNA"/>
</dbReference>
<dbReference type="AlphaFoldDB" id="A0A2P2J1C3"/>
<name>A0A2P2J1C3_RHIMU</name>
<evidence type="ECO:0000313" key="1">
    <source>
        <dbReference type="EMBL" id="MBW87282.1"/>
    </source>
</evidence>
<organism evidence="1">
    <name type="scientific">Rhizophora mucronata</name>
    <name type="common">Asiatic mangrove</name>
    <dbReference type="NCBI Taxonomy" id="61149"/>
    <lineage>
        <taxon>Eukaryota</taxon>
        <taxon>Viridiplantae</taxon>
        <taxon>Streptophyta</taxon>
        <taxon>Embryophyta</taxon>
        <taxon>Tracheophyta</taxon>
        <taxon>Spermatophyta</taxon>
        <taxon>Magnoliopsida</taxon>
        <taxon>eudicotyledons</taxon>
        <taxon>Gunneridae</taxon>
        <taxon>Pentapetalae</taxon>
        <taxon>rosids</taxon>
        <taxon>fabids</taxon>
        <taxon>Malpighiales</taxon>
        <taxon>Rhizophoraceae</taxon>
        <taxon>Rhizophora</taxon>
    </lineage>
</organism>
<proteinExistence type="predicted"/>
<sequence length="70" mass="7926">MRTRRPGPICETTRPSTSTLAEETRCTTALMALIWSLMWWPAPVQRLGDRRAAADGKVDSEQEECKCIFV</sequence>
<accession>A0A2P2J1C3</accession>
<protein>
    <submittedName>
        <fullName evidence="1">Uncharacterized protein MANES_16G034600</fullName>
    </submittedName>
</protein>
<reference evidence="1" key="1">
    <citation type="submission" date="2018-02" db="EMBL/GenBank/DDBJ databases">
        <title>Rhizophora mucronata_Transcriptome.</title>
        <authorList>
            <person name="Meera S.P."/>
            <person name="Sreeshan A."/>
            <person name="Augustine A."/>
        </authorList>
    </citation>
    <scope>NUCLEOTIDE SEQUENCE</scope>
    <source>
        <tissue evidence="1">Leaf</tissue>
    </source>
</reference>